<name>Q2QU30_ORYSJ</name>
<sequence>MAAMRGGWRMRGIGSVPWWQMCNAVKTGETIGMRMWDVGWASHVRGGGGGLVAALSPPSDPAGGEVATAPYICQIRKENRLPERMRRRTLPSTPSSGKEGSCLLLSIGRPRRQRLPAATAAVVVQKAAAPSSSSPSDDDGGAGEGQHGG</sequence>
<dbReference type="EMBL" id="DP000011">
    <property type="protein sequence ID" value="ABA97063.1"/>
    <property type="molecule type" value="Genomic_DNA"/>
</dbReference>
<protein>
    <submittedName>
        <fullName evidence="2">Uncharacterized protein</fullName>
    </submittedName>
</protein>
<organism evidence="2">
    <name type="scientific">Oryza sativa subsp. japonica</name>
    <name type="common">Rice</name>
    <dbReference type="NCBI Taxonomy" id="39947"/>
    <lineage>
        <taxon>Eukaryota</taxon>
        <taxon>Viridiplantae</taxon>
        <taxon>Streptophyta</taxon>
        <taxon>Embryophyta</taxon>
        <taxon>Tracheophyta</taxon>
        <taxon>Spermatophyta</taxon>
        <taxon>Magnoliopsida</taxon>
        <taxon>Liliopsida</taxon>
        <taxon>Poales</taxon>
        <taxon>Poaceae</taxon>
        <taxon>BOP clade</taxon>
        <taxon>Oryzoideae</taxon>
        <taxon>Oryzeae</taxon>
        <taxon>Oryzinae</taxon>
        <taxon>Oryza</taxon>
        <taxon>Oryza sativa</taxon>
    </lineage>
</organism>
<reference evidence="2" key="1">
    <citation type="journal article" date="2005" name="BMC Biol.">
        <title>The sequence of rice chromosomes 11 and 12, rich in disease resistance genes and recent gene duplications.</title>
        <authorList>
            <consortium name="The rice chromosomes 11 and 12 sequencing consortia"/>
        </authorList>
    </citation>
    <scope>NUCLEOTIDE SEQUENCE [LARGE SCALE GENOMIC DNA]</scope>
</reference>
<feature type="compositionally biased region" description="Low complexity" evidence="1">
    <location>
        <begin position="116"/>
        <end position="135"/>
    </location>
</feature>
<evidence type="ECO:0000256" key="1">
    <source>
        <dbReference type="SAM" id="MobiDB-lite"/>
    </source>
</evidence>
<reference evidence="2" key="2">
    <citation type="submission" date="2005-04" db="EMBL/GenBank/DDBJ databases">
        <authorList>
            <person name="Buell C.R."/>
            <person name="Wing R.A."/>
            <person name="McCombie W.A."/>
            <person name="Ouyang S."/>
        </authorList>
    </citation>
    <scope>NUCLEOTIDE SEQUENCE</scope>
</reference>
<evidence type="ECO:0000313" key="2">
    <source>
        <dbReference type="EMBL" id="ABA97063.1"/>
    </source>
</evidence>
<feature type="region of interest" description="Disordered" evidence="1">
    <location>
        <begin position="116"/>
        <end position="149"/>
    </location>
</feature>
<reference evidence="2" key="3">
    <citation type="submission" date="2006-01" db="EMBL/GenBank/DDBJ databases">
        <authorList>
            <person name="Buell R."/>
        </authorList>
    </citation>
    <scope>NUCLEOTIDE SEQUENCE</scope>
</reference>
<feature type="region of interest" description="Disordered" evidence="1">
    <location>
        <begin position="78"/>
        <end position="103"/>
    </location>
</feature>
<gene>
    <name evidence="2" type="ordered locus">LOC_Os12g17670</name>
</gene>
<dbReference type="AlphaFoldDB" id="Q2QU30"/>
<proteinExistence type="predicted"/>
<accession>Q2QU30</accession>